<dbReference type="SUPFAM" id="SSF48452">
    <property type="entry name" value="TPR-like"/>
    <property type="match status" value="1"/>
</dbReference>
<feature type="signal peptide" evidence="1">
    <location>
        <begin position="1"/>
        <end position="21"/>
    </location>
</feature>
<reference evidence="2" key="1">
    <citation type="submission" date="2020-10" db="EMBL/GenBank/DDBJ databases">
        <authorList>
            <person name="Gilroy R."/>
        </authorList>
    </citation>
    <scope>NUCLEOTIDE SEQUENCE</scope>
    <source>
        <strain evidence="2">G3-8215</strain>
    </source>
</reference>
<reference evidence="2" key="2">
    <citation type="journal article" date="2021" name="PeerJ">
        <title>Extensive microbial diversity within the chicken gut microbiome revealed by metagenomics and culture.</title>
        <authorList>
            <person name="Gilroy R."/>
            <person name="Ravi A."/>
            <person name="Getino M."/>
            <person name="Pursley I."/>
            <person name="Horton D.L."/>
            <person name="Alikhan N.F."/>
            <person name="Baker D."/>
            <person name="Gharbi K."/>
            <person name="Hall N."/>
            <person name="Watson M."/>
            <person name="Adriaenssens E.M."/>
            <person name="Foster-Nyarko E."/>
            <person name="Jarju S."/>
            <person name="Secka A."/>
            <person name="Antonio M."/>
            <person name="Oren A."/>
            <person name="Chaudhuri R.R."/>
            <person name="La Ragione R."/>
            <person name="Hildebrand F."/>
            <person name="Pallen M.J."/>
        </authorList>
    </citation>
    <scope>NUCLEOTIDE SEQUENCE</scope>
    <source>
        <strain evidence="2">G3-8215</strain>
    </source>
</reference>
<dbReference type="EMBL" id="JADILV010000047">
    <property type="protein sequence ID" value="MBO8483861.1"/>
    <property type="molecule type" value="Genomic_DNA"/>
</dbReference>
<proteinExistence type="predicted"/>
<evidence type="ECO:0000313" key="3">
    <source>
        <dbReference type="Proteomes" id="UP000725002"/>
    </source>
</evidence>
<evidence type="ECO:0000313" key="2">
    <source>
        <dbReference type="EMBL" id="MBO8483861.1"/>
    </source>
</evidence>
<evidence type="ECO:0008006" key="4">
    <source>
        <dbReference type="Google" id="ProtNLM"/>
    </source>
</evidence>
<feature type="chain" id="PRO_5038085492" description="Tetratricopeptide repeat protein" evidence="1">
    <location>
        <begin position="22"/>
        <end position="547"/>
    </location>
</feature>
<accession>A0A940DUT9</accession>
<dbReference type="AlphaFoldDB" id="A0A940DUT9"/>
<protein>
    <recommendedName>
        <fullName evidence="4">Tetratricopeptide repeat protein</fullName>
    </recommendedName>
</protein>
<gene>
    <name evidence="2" type="ORF">IAB75_07090</name>
</gene>
<dbReference type="PROSITE" id="PS51257">
    <property type="entry name" value="PROKAR_LIPOPROTEIN"/>
    <property type="match status" value="1"/>
</dbReference>
<keyword evidence="1" id="KW-0732">Signal</keyword>
<dbReference type="Proteomes" id="UP000725002">
    <property type="component" value="Unassembled WGS sequence"/>
</dbReference>
<sequence length="547" mass="59604">MKKSFKSLSAAILGLAAVACSSPEKMAEMAENVSVQCDPAVLEVVAGKINATVTVTYPADYFHPKAILEVTPVLVYEGGEAKMEPFVYQGEKVVDNYKVVPSDGSTVTEKVSFDYVPGMEKSYLELRSVVKYKNKSAEFPTRKVADGANTTYMLVDKSGSLDYKADNYQEIIKQTAEGQILYTINSSVVRNSQLKSDSIKDFQAALDEIKANERKEIVSTDIVAYASPDGGEKLNTKLSGKRSETAEKAFGKVTKGHEVEAPVNVKSIGQDWEGFKELVAQSDLEDKDLIIRVLSMYSDPAVREKEIKNMSAVYKTLAKEILPELRRARFIANVEFTNYSNEELLDLIEENIDVLDEEALLRAASVAKNNDTKIAVYKKAVEKYSSARAQYNLAVAYLYSDKLADAKAALAKVSEKDADYQNAMGVVALREGNYAEAAKCFNASGNESAKENLAVLDILNGKYTDAAAKLANSDCCGNKALAYILTGQLDKASAAIKCACPTSSYLKAVIAARQGNADAVKANLEKAGKDAKLAERAAKDIEFAQYR</sequence>
<dbReference type="Gene3D" id="1.25.40.10">
    <property type="entry name" value="Tetratricopeptide repeat domain"/>
    <property type="match status" value="1"/>
</dbReference>
<comment type="caution">
    <text evidence="2">The sequence shown here is derived from an EMBL/GenBank/DDBJ whole genome shotgun (WGS) entry which is preliminary data.</text>
</comment>
<evidence type="ECO:0000256" key="1">
    <source>
        <dbReference type="SAM" id="SignalP"/>
    </source>
</evidence>
<dbReference type="InterPro" id="IPR011990">
    <property type="entry name" value="TPR-like_helical_dom_sf"/>
</dbReference>
<name>A0A940DUT9_9BACT</name>
<organism evidence="2 3">
    <name type="scientific">Candidatus Cryptobacteroides avicola</name>
    <dbReference type="NCBI Taxonomy" id="2840757"/>
    <lineage>
        <taxon>Bacteria</taxon>
        <taxon>Pseudomonadati</taxon>
        <taxon>Bacteroidota</taxon>
        <taxon>Bacteroidia</taxon>
        <taxon>Bacteroidales</taxon>
        <taxon>Candidatus Cryptobacteroides</taxon>
    </lineage>
</organism>